<accession>A0A9N7YGU5</accession>
<dbReference type="Proteomes" id="UP001153269">
    <property type="component" value="Unassembled WGS sequence"/>
</dbReference>
<feature type="region of interest" description="Disordered" evidence="1">
    <location>
        <begin position="1"/>
        <end position="96"/>
    </location>
</feature>
<gene>
    <name evidence="2" type="ORF">PLEPLA_LOCUS11645</name>
</gene>
<feature type="compositionally biased region" description="Polar residues" evidence="1">
    <location>
        <begin position="63"/>
        <end position="77"/>
    </location>
</feature>
<evidence type="ECO:0000256" key="1">
    <source>
        <dbReference type="SAM" id="MobiDB-lite"/>
    </source>
</evidence>
<proteinExistence type="predicted"/>
<name>A0A9N7YGU5_PLEPL</name>
<sequence length="343" mass="36647">MSTSDSDYSIDWLASDEEDYDNRSSPQDGAEQVSPSSSSSSSGEPPAAAAHSDSSDCKDGGSPSLSPLQGFTSVSPQQPLPVESRGANRKRPHNASLDRLCEEPQEDTGEELFSLKCSQLQSYVPPLSSILRSLRSGRYSERLSTFQESVAVDRIQRILGVLQNPHMGGRFLSIVLKIEEMLQSWFPHIKSNPQTDDSSSAKKQKHHHHSASPPPPPPPPAAPAPAPCSSDVEPTASFSSFSSFSSSSSHLTCLHSSPVCSVKPLESTLGALAPPCSQEVTQVNTVSSSTDSLTGPRRRSCTPPRLSQGALPFKISSPCLERLLQAKDSIIAPRTVGDGGWLS</sequence>
<dbReference type="GO" id="GO:0000978">
    <property type="term" value="F:RNA polymerase II cis-regulatory region sequence-specific DNA binding"/>
    <property type="evidence" value="ECO:0007669"/>
    <property type="project" value="TreeGrafter"/>
</dbReference>
<feature type="compositionally biased region" description="Pro residues" evidence="1">
    <location>
        <begin position="212"/>
        <end position="226"/>
    </location>
</feature>
<dbReference type="PANTHER" id="PTHR35441:SF2">
    <property type="entry name" value="CIRCADIAN-ASSOCIATED TRANSCRIPTIONAL REPRESSOR"/>
    <property type="match status" value="1"/>
</dbReference>
<dbReference type="GO" id="GO:0045892">
    <property type="term" value="P:negative regulation of DNA-templated transcription"/>
    <property type="evidence" value="ECO:0007669"/>
    <property type="project" value="TreeGrafter"/>
</dbReference>
<feature type="compositionally biased region" description="Low complexity" evidence="1">
    <location>
        <begin position="34"/>
        <end position="50"/>
    </location>
</feature>
<keyword evidence="3" id="KW-1185">Reference proteome</keyword>
<evidence type="ECO:0000313" key="3">
    <source>
        <dbReference type="Proteomes" id="UP001153269"/>
    </source>
</evidence>
<feature type="region of interest" description="Disordered" evidence="1">
    <location>
        <begin position="189"/>
        <end position="231"/>
    </location>
</feature>
<protein>
    <recommendedName>
        <fullName evidence="4">Circadian-associated transcriptional repressor</fullName>
    </recommendedName>
</protein>
<dbReference type="Pfam" id="PF15673">
    <property type="entry name" value="Ciart"/>
    <property type="match status" value="1"/>
</dbReference>
<organism evidence="2 3">
    <name type="scientific">Pleuronectes platessa</name>
    <name type="common">European plaice</name>
    <dbReference type="NCBI Taxonomy" id="8262"/>
    <lineage>
        <taxon>Eukaryota</taxon>
        <taxon>Metazoa</taxon>
        <taxon>Chordata</taxon>
        <taxon>Craniata</taxon>
        <taxon>Vertebrata</taxon>
        <taxon>Euteleostomi</taxon>
        <taxon>Actinopterygii</taxon>
        <taxon>Neopterygii</taxon>
        <taxon>Teleostei</taxon>
        <taxon>Neoteleostei</taxon>
        <taxon>Acanthomorphata</taxon>
        <taxon>Carangaria</taxon>
        <taxon>Pleuronectiformes</taxon>
        <taxon>Pleuronectoidei</taxon>
        <taxon>Pleuronectidae</taxon>
        <taxon>Pleuronectes</taxon>
    </lineage>
</organism>
<dbReference type="InterPro" id="IPR031373">
    <property type="entry name" value="Ciart"/>
</dbReference>
<evidence type="ECO:0008006" key="4">
    <source>
        <dbReference type="Google" id="ProtNLM"/>
    </source>
</evidence>
<evidence type="ECO:0000313" key="2">
    <source>
        <dbReference type="EMBL" id="CAB1423724.1"/>
    </source>
</evidence>
<reference evidence="2" key="1">
    <citation type="submission" date="2020-03" db="EMBL/GenBank/DDBJ databases">
        <authorList>
            <person name="Weist P."/>
        </authorList>
    </citation>
    <scope>NUCLEOTIDE SEQUENCE</scope>
</reference>
<dbReference type="EMBL" id="CADEAL010000676">
    <property type="protein sequence ID" value="CAB1423724.1"/>
    <property type="molecule type" value="Genomic_DNA"/>
</dbReference>
<dbReference type="AlphaFoldDB" id="A0A9N7YGU5"/>
<feature type="region of interest" description="Disordered" evidence="1">
    <location>
        <begin position="283"/>
        <end position="307"/>
    </location>
</feature>
<feature type="compositionally biased region" description="Polar residues" evidence="1">
    <location>
        <begin position="283"/>
        <end position="293"/>
    </location>
</feature>
<dbReference type="GO" id="GO:0032922">
    <property type="term" value="P:circadian regulation of gene expression"/>
    <property type="evidence" value="ECO:0007669"/>
    <property type="project" value="InterPro"/>
</dbReference>
<dbReference type="PANTHER" id="PTHR35441">
    <property type="entry name" value="CIRCADIAN-ASSOCIATED TRANSCRIPTIONAL REPRESSOR"/>
    <property type="match status" value="1"/>
</dbReference>
<comment type="caution">
    <text evidence="2">The sequence shown here is derived from an EMBL/GenBank/DDBJ whole genome shotgun (WGS) entry which is preliminary data.</text>
</comment>
<dbReference type="GO" id="GO:0005634">
    <property type="term" value="C:nucleus"/>
    <property type="evidence" value="ECO:0007669"/>
    <property type="project" value="TreeGrafter"/>
</dbReference>